<protein>
    <submittedName>
        <fullName evidence="2">Uncharacterized protein</fullName>
    </submittedName>
</protein>
<dbReference type="InParanoid" id="D3BCR9"/>
<keyword evidence="1" id="KW-0812">Transmembrane</keyword>
<keyword evidence="1" id="KW-0472">Membrane</keyword>
<reference evidence="2 3" key="1">
    <citation type="journal article" date="2011" name="Genome Res.">
        <title>Phylogeny-wide analysis of social amoeba genomes highlights ancient origins for complex intercellular communication.</title>
        <authorList>
            <person name="Heidel A.J."/>
            <person name="Lawal H.M."/>
            <person name="Felder M."/>
            <person name="Schilde C."/>
            <person name="Helps N.R."/>
            <person name="Tunggal B."/>
            <person name="Rivero F."/>
            <person name="John U."/>
            <person name="Schleicher M."/>
            <person name="Eichinger L."/>
            <person name="Platzer M."/>
            <person name="Noegel A.A."/>
            <person name="Schaap P."/>
            <person name="Gloeckner G."/>
        </authorList>
    </citation>
    <scope>NUCLEOTIDE SEQUENCE [LARGE SCALE GENOMIC DNA]</scope>
    <source>
        <strain evidence="3">ATCC 26659 / Pp 5 / PN500</strain>
    </source>
</reference>
<evidence type="ECO:0000313" key="3">
    <source>
        <dbReference type="Proteomes" id="UP000001396"/>
    </source>
</evidence>
<keyword evidence="1" id="KW-1133">Transmembrane helix</keyword>
<sequence length="66" mass="7276">MKTMKPNFIFLFADTSTPSSCSDGNEKKSKTWWIATIASVGGVLVVAIVEESKMMSSKLIQFNDTK</sequence>
<dbReference type="GeneID" id="31361780"/>
<evidence type="ECO:0000256" key="1">
    <source>
        <dbReference type="SAM" id="Phobius"/>
    </source>
</evidence>
<accession>D3BCR9</accession>
<dbReference type="RefSeq" id="XP_020432831.1">
    <property type="nucleotide sequence ID" value="XM_020577157.1"/>
</dbReference>
<name>D3BCR9_HETP5</name>
<keyword evidence="3" id="KW-1185">Reference proteome</keyword>
<gene>
    <name evidence="2" type="ORF">PPL_06297</name>
</gene>
<evidence type="ECO:0000313" key="2">
    <source>
        <dbReference type="EMBL" id="EFA80711.1"/>
    </source>
</evidence>
<dbReference type="Proteomes" id="UP000001396">
    <property type="component" value="Unassembled WGS sequence"/>
</dbReference>
<proteinExistence type="predicted"/>
<feature type="transmembrane region" description="Helical" evidence="1">
    <location>
        <begin position="31"/>
        <end position="49"/>
    </location>
</feature>
<organism evidence="2 3">
    <name type="scientific">Heterostelium pallidum (strain ATCC 26659 / Pp 5 / PN500)</name>
    <name type="common">Cellular slime mold</name>
    <name type="synonym">Polysphondylium pallidum</name>
    <dbReference type="NCBI Taxonomy" id="670386"/>
    <lineage>
        <taxon>Eukaryota</taxon>
        <taxon>Amoebozoa</taxon>
        <taxon>Evosea</taxon>
        <taxon>Eumycetozoa</taxon>
        <taxon>Dictyostelia</taxon>
        <taxon>Acytosteliales</taxon>
        <taxon>Acytosteliaceae</taxon>
        <taxon>Heterostelium</taxon>
    </lineage>
</organism>
<dbReference type="AlphaFoldDB" id="D3BCR9"/>
<comment type="caution">
    <text evidence="2">The sequence shown here is derived from an EMBL/GenBank/DDBJ whole genome shotgun (WGS) entry which is preliminary data.</text>
</comment>
<dbReference type="EMBL" id="ADBJ01000028">
    <property type="protein sequence ID" value="EFA80711.1"/>
    <property type="molecule type" value="Genomic_DNA"/>
</dbReference>